<organism evidence="7 8">
    <name type="scientific">Rubroshorea leprosula</name>
    <dbReference type="NCBI Taxonomy" id="152421"/>
    <lineage>
        <taxon>Eukaryota</taxon>
        <taxon>Viridiplantae</taxon>
        <taxon>Streptophyta</taxon>
        <taxon>Embryophyta</taxon>
        <taxon>Tracheophyta</taxon>
        <taxon>Spermatophyta</taxon>
        <taxon>Magnoliopsida</taxon>
        <taxon>eudicotyledons</taxon>
        <taxon>Gunneridae</taxon>
        <taxon>Pentapetalae</taxon>
        <taxon>rosids</taxon>
        <taxon>malvids</taxon>
        <taxon>Malvales</taxon>
        <taxon>Dipterocarpaceae</taxon>
        <taxon>Rubroshorea</taxon>
    </lineage>
</organism>
<dbReference type="AlphaFoldDB" id="A0AAV5K4F7"/>
<keyword evidence="2" id="KW-0963">Cytoplasm</keyword>
<keyword evidence="8" id="KW-1185">Reference proteome</keyword>
<dbReference type="GO" id="GO:0006417">
    <property type="term" value="P:regulation of translation"/>
    <property type="evidence" value="ECO:0007669"/>
    <property type="project" value="UniProtKB-KW"/>
</dbReference>
<reference evidence="7 8" key="1">
    <citation type="journal article" date="2021" name="Commun. Biol.">
        <title>The genome of Shorea leprosula (Dipterocarpaceae) highlights the ecological relevance of drought in aseasonal tropical rainforests.</title>
        <authorList>
            <person name="Ng K.K.S."/>
            <person name="Kobayashi M.J."/>
            <person name="Fawcett J.A."/>
            <person name="Hatakeyama M."/>
            <person name="Paape T."/>
            <person name="Ng C.H."/>
            <person name="Ang C.C."/>
            <person name="Tnah L.H."/>
            <person name="Lee C.T."/>
            <person name="Nishiyama T."/>
            <person name="Sese J."/>
            <person name="O'Brien M.J."/>
            <person name="Copetti D."/>
            <person name="Mohd Noor M.I."/>
            <person name="Ong R.C."/>
            <person name="Putra M."/>
            <person name="Sireger I.Z."/>
            <person name="Indrioko S."/>
            <person name="Kosugi Y."/>
            <person name="Izuno A."/>
            <person name="Isagi Y."/>
            <person name="Lee S.L."/>
            <person name="Shimizu K.K."/>
        </authorList>
    </citation>
    <scope>NUCLEOTIDE SEQUENCE [LARGE SCALE GENOMIC DNA]</scope>
    <source>
        <strain evidence="7">214</strain>
    </source>
</reference>
<dbReference type="PROSITE" id="PS50302">
    <property type="entry name" value="PUM"/>
    <property type="match status" value="1"/>
</dbReference>
<dbReference type="PANTHER" id="PTHR12537">
    <property type="entry name" value="RNA BINDING PROTEIN PUMILIO-RELATED"/>
    <property type="match status" value="1"/>
</dbReference>
<keyword evidence="4" id="KW-0810">Translation regulation</keyword>
<dbReference type="InterPro" id="IPR016024">
    <property type="entry name" value="ARM-type_fold"/>
</dbReference>
<evidence type="ECO:0000256" key="2">
    <source>
        <dbReference type="ARBA" id="ARBA00022490"/>
    </source>
</evidence>
<comment type="subcellular location">
    <subcellularLocation>
        <location evidence="1">Cytoplasm</location>
    </subcellularLocation>
</comment>
<evidence type="ECO:0000313" key="7">
    <source>
        <dbReference type="EMBL" id="GKV18767.1"/>
    </source>
</evidence>
<dbReference type="Proteomes" id="UP001054252">
    <property type="component" value="Unassembled WGS sequence"/>
</dbReference>
<sequence length="114" mass="12617">MQLLYEAAVKNALDLAIHEKGCINLKNFISSSRGPGRGQLLQLITESSVFLSQDPFGNFVVQHVLELEIPTFTKEICSQLRRPLCEDFNAESWEPCGGDMLDVSRDGTCGSGFH</sequence>
<dbReference type="PANTHER" id="PTHR12537:SF137">
    <property type="entry name" value="PUMILIO HOMOLOG 16-RELATED"/>
    <property type="match status" value="1"/>
</dbReference>
<keyword evidence="5" id="KW-0694">RNA-binding</keyword>
<evidence type="ECO:0008006" key="9">
    <source>
        <dbReference type="Google" id="ProtNLM"/>
    </source>
</evidence>
<dbReference type="GO" id="GO:0003729">
    <property type="term" value="F:mRNA binding"/>
    <property type="evidence" value="ECO:0007669"/>
    <property type="project" value="TreeGrafter"/>
</dbReference>
<evidence type="ECO:0000256" key="1">
    <source>
        <dbReference type="ARBA" id="ARBA00004496"/>
    </source>
</evidence>
<dbReference type="Gene3D" id="1.25.10.10">
    <property type="entry name" value="Leucine-rich Repeat Variant"/>
    <property type="match status" value="1"/>
</dbReference>
<protein>
    <recommendedName>
        <fullName evidence="9">PUM-HD domain-containing protein</fullName>
    </recommendedName>
</protein>
<dbReference type="InterPro" id="IPR011989">
    <property type="entry name" value="ARM-like"/>
</dbReference>
<dbReference type="GO" id="GO:0005737">
    <property type="term" value="C:cytoplasm"/>
    <property type="evidence" value="ECO:0007669"/>
    <property type="project" value="UniProtKB-SubCell"/>
</dbReference>
<accession>A0AAV5K4F7</accession>
<dbReference type="SUPFAM" id="SSF48371">
    <property type="entry name" value="ARM repeat"/>
    <property type="match status" value="1"/>
</dbReference>
<evidence type="ECO:0000256" key="5">
    <source>
        <dbReference type="ARBA" id="ARBA00022884"/>
    </source>
</evidence>
<feature type="repeat" description="Pumilio" evidence="6">
    <location>
        <begin position="42"/>
        <end position="78"/>
    </location>
</feature>
<name>A0AAV5K4F7_9ROSI</name>
<proteinExistence type="predicted"/>
<comment type="caution">
    <text evidence="7">The sequence shown here is derived from an EMBL/GenBank/DDBJ whole genome shotgun (WGS) entry which is preliminary data.</text>
</comment>
<evidence type="ECO:0000256" key="4">
    <source>
        <dbReference type="ARBA" id="ARBA00022845"/>
    </source>
</evidence>
<evidence type="ECO:0000256" key="6">
    <source>
        <dbReference type="PROSITE-ProRule" id="PRU00317"/>
    </source>
</evidence>
<dbReference type="EMBL" id="BPVZ01000051">
    <property type="protein sequence ID" value="GKV18767.1"/>
    <property type="molecule type" value="Genomic_DNA"/>
</dbReference>
<gene>
    <name evidence="7" type="ORF">SLEP1_g29105</name>
</gene>
<evidence type="ECO:0000256" key="3">
    <source>
        <dbReference type="ARBA" id="ARBA00022737"/>
    </source>
</evidence>
<evidence type="ECO:0000313" key="8">
    <source>
        <dbReference type="Proteomes" id="UP001054252"/>
    </source>
</evidence>
<dbReference type="InterPro" id="IPR001313">
    <property type="entry name" value="Pumilio_RNA-bd_rpt"/>
</dbReference>
<keyword evidence="3" id="KW-0677">Repeat</keyword>